<dbReference type="GO" id="GO:0005524">
    <property type="term" value="F:ATP binding"/>
    <property type="evidence" value="ECO:0007669"/>
    <property type="project" value="InterPro"/>
</dbReference>
<dbReference type="SUPFAM" id="SSF140990">
    <property type="entry name" value="FtsH protease domain-like"/>
    <property type="match status" value="1"/>
</dbReference>
<feature type="compositionally biased region" description="Basic and acidic residues" evidence="1">
    <location>
        <begin position="142"/>
        <end position="154"/>
    </location>
</feature>
<feature type="domain" description="Peptidase M41" evidence="2">
    <location>
        <begin position="60"/>
        <end position="119"/>
    </location>
</feature>
<gene>
    <name evidence="3" type="ORF">E6A55_10140</name>
</gene>
<dbReference type="GO" id="GO:0004222">
    <property type="term" value="F:metalloendopeptidase activity"/>
    <property type="evidence" value="ECO:0007669"/>
    <property type="project" value="InterPro"/>
</dbReference>
<dbReference type="GO" id="GO:0004176">
    <property type="term" value="F:ATP-dependent peptidase activity"/>
    <property type="evidence" value="ECO:0007669"/>
    <property type="project" value="InterPro"/>
</dbReference>
<dbReference type="InterPro" id="IPR000642">
    <property type="entry name" value="Peptidase_M41"/>
</dbReference>
<dbReference type="Proteomes" id="UP000296079">
    <property type="component" value="Chromosome 1"/>
</dbReference>
<protein>
    <recommendedName>
        <fullName evidence="2">Peptidase M41 domain-containing protein</fullName>
    </recommendedName>
</protein>
<dbReference type="GO" id="GO:0006508">
    <property type="term" value="P:proteolysis"/>
    <property type="evidence" value="ECO:0007669"/>
    <property type="project" value="InterPro"/>
</dbReference>
<dbReference type="Gene3D" id="1.20.58.760">
    <property type="entry name" value="Peptidase M41"/>
    <property type="match status" value="1"/>
</dbReference>
<evidence type="ECO:0000313" key="4">
    <source>
        <dbReference type="Proteomes" id="UP000296079"/>
    </source>
</evidence>
<evidence type="ECO:0000259" key="2">
    <source>
        <dbReference type="Pfam" id="PF01434"/>
    </source>
</evidence>
<feature type="compositionally biased region" description="Pro residues" evidence="1">
    <location>
        <begin position="131"/>
        <end position="141"/>
    </location>
</feature>
<accession>A0AAE5ZE32</accession>
<feature type="region of interest" description="Disordered" evidence="1">
    <location>
        <begin position="124"/>
        <end position="154"/>
    </location>
</feature>
<dbReference type="InterPro" id="IPR037219">
    <property type="entry name" value="Peptidase_M41-like"/>
</dbReference>
<organism evidence="3 4">
    <name type="scientific">Cupriavidus necator (strain ATCC 17699 / DSM 428 / KCTC 22496 / NCIMB 10442 / H16 / Stanier 337)</name>
    <name type="common">Ralstonia eutropha</name>
    <dbReference type="NCBI Taxonomy" id="381666"/>
    <lineage>
        <taxon>Bacteria</taxon>
        <taxon>Pseudomonadati</taxon>
        <taxon>Pseudomonadota</taxon>
        <taxon>Betaproteobacteria</taxon>
        <taxon>Burkholderiales</taxon>
        <taxon>Burkholderiaceae</taxon>
        <taxon>Cupriavidus</taxon>
    </lineage>
</organism>
<dbReference type="Pfam" id="PF01434">
    <property type="entry name" value="Peptidase_M41"/>
    <property type="match status" value="1"/>
</dbReference>
<proteinExistence type="predicted"/>
<feature type="region of interest" description="Disordered" evidence="1">
    <location>
        <begin position="35"/>
        <end position="68"/>
    </location>
</feature>
<reference evidence="3 4" key="1">
    <citation type="submission" date="2019-04" db="EMBL/GenBank/DDBJ databases">
        <title>Long-read de novo sequencing of Cupriavidus necator H16.</title>
        <authorList>
            <person name="Little G.T."/>
            <person name="Ehsaan M."/>
            <person name="Arenas-Lopez C."/>
            <person name="Jawed K."/>
            <person name="Winzer K."/>
            <person name="Kovacs K."/>
            <person name="Malys N."/>
            <person name="Minton N.P."/>
        </authorList>
    </citation>
    <scope>NUCLEOTIDE SEQUENCE [LARGE SCALE GENOMIC DNA]</scope>
    <source>
        <strain evidence="3 4">H16</strain>
    </source>
</reference>
<evidence type="ECO:0000313" key="3">
    <source>
        <dbReference type="EMBL" id="QCC00914.1"/>
    </source>
</evidence>
<dbReference type="AlphaFoldDB" id="A0AAE5ZE32"/>
<dbReference type="EMBL" id="CP039287">
    <property type="protein sequence ID" value="QCC00914.1"/>
    <property type="molecule type" value="Genomic_DNA"/>
</dbReference>
<sequence>MTPSPCATALYELVSPLALRLCSPSHRSKRCCARERETTPSPRFGSTTPIWSRTSKLPMPRQRKEYSESTAQIIDAEVRTILGDASQRVKQTLLANRHKPDALAKLLLEQEVVDRPSLELLLNEKVTPLSPGKPHPFPPDAPDSREVNHENEDK</sequence>
<name>A0AAE5ZE32_CUPNH</name>
<evidence type="ECO:0000256" key="1">
    <source>
        <dbReference type="SAM" id="MobiDB-lite"/>
    </source>
</evidence>
<feature type="compositionally biased region" description="Polar residues" evidence="1">
    <location>
        <begin position="39"/>
        <end position="55"/>
    </location>
</feature>